<proteinExistence type="inferred from homology"/>
<evidence type="ECO:0000256" key="1">
    <source>
        <dbReference type="ARBA" id="ARBA00006817"/>
    </source>
</evidence>
<evidence type="ECO:0000259" key="2">
    <source>
        <dbReference type="Pfam" id="PF08327"/>
    </source>
</evidence>
<dbReference type="Gene3D" id="3.30.530.20">
    <property type="match status" value="1"/>
</dbReference>
<comment type="similarity">
    <text evidence="1">Belongs to the AHA1 family.</text>
</comment>
<feature type="domain" description="Activator of Hsp90 ATPase homologue 1/2-like C-terminal" evidence="2">
    <location>
        <begin position="48"/>
        <end position="137"/>
    </location>
</feature>
<evidence type="ECO:0000313" key="3">
    <source>
        <dbReference type="EMBL" id="MBD3913364.1"/>
    </source>
</evidence>
<dbReference type="EMBL" id="JACXYY010000001">
    <property type="protein sequence ID" value="MBD3913364.1"/>
    <property type="molecule type" value="Genomic_DNA"/>
</dbReference>
<sequence length="138" mass="15329">MSIAPLVAEVVVPVTPTQAFVGFTAQMGEWWDPVLSPDAATFTSIAIDPNGPVATVHGDEQFVFGRVMTWDPIGHLVMEFWLGHAEDEATVLDVRFTDAPEGAMVRLVHSGWREGSEEVRAKYTHWDDLLRRFAAYVS</sequence>
<organism evidence="3 4">
    <name type="scientific">Nocardioides hwasunensis</name>
    <dbReference type="NCBI Taxonomy" id="397258"/>
    <lineage>
        <taxon>Bacteria</taxon>
        <taxon>Bacillati</taxon>
        <taxon>Actinomycetota</taxon>
        <taxon>Actinomycetes</taxon>
        <taxon>Propionibacteriales</taxon>
        <taxon>Nocardioidaceae</taxon>
        <taxon>Nocardioides</taxon>
    </lineage>
</organism>
<protein>
    <submittedName>
        <fullName evidence="3">SRPBCC domain-containing protein</fullName>
    </submittedName>
</protein>
<evidence type="ECO:0000313" key="4">
    <source>
        <dbReference type="Proteomes" id="UP000649289"/>
    </source>
</evidence>
<dbReference type="InterPro" id="IPR013538">
    <property type="entry name" value="ASHA1/2-like_C"/>
</dbReference>
<keyword evidence="4" id="KW-1185">Reference proteome</keyword>
<dbReference type="Proteomes" id="UP000649289">
    <property type="component" value="Unassembled WGS sequence"/>
</dbReference>
<gene>
    <name evidence="3" type="ORF">IEZ25_01955</name>
</gene>
<name>A0ABR8MFV6_9ACTN</name>
<dbReference type="InterPro" id="IPR023393">
    <property type="entry name" value="START-like_dom_sf"/>
</dbReference>
<reference evidence="3 4" key="1">
    <citation type="submission" date="2020-09" db="EMBL/GenBank/DDBJ databases">
        <title>novel species in genus Nocardioides.</title>
        <authorList>
            <person name="Zhang G."/>
        </authorList>
    </citation>
    <scope>NUCLEOTIDE SEQUENCE [LARGE SCALE GENOMIC DNA]</scope>
    <source>
        <strain evidence="3 4">19197</strain>
    </source>
</reference>
<comment type="caution">
    <text evidence="3">The sequence shown here is derived from an EMBL/GenBank/DDBJ whole genome shotgun (WGS) entry which is preliminary data.</text>
</comment>
<dbReference type="Pfam" id="PF08327">
    <property type="entry name" value="AHSA1"/>
    <property type="match status" value="1"/>
</dbReference>
<dbReference type="RefSeq" id="WP_191197701.1">
    <property type="nucleotide sequence ID" value="NZ_BAAAPA010000002.1"/>
</dbReference>
<accession>A0ABR8MFV6</accession>
<dbReference type="SUPFAM" id="SSF55961">
    <property type="entry name" value="Bet v1-like"/>
    <property type="match status" value="1"/>
</dbReference>